<keyword evidence="13" id="KW-0175">Coiled coil</keyword>
<evidence type="ECO:0000256" key="13">
    <source>
        <dbReference type="SAM" id="Coils"/>
    </source>
</evidence>
<dbReference type="Gene3D" id="3.30.70.270">
    <property type="match status" value="1"/>
</dbReference>
<evidence type="ECO:0000256" key="1">
    <source>
        <dbReference type="ARBA" id="ARBA00001968"/>
    </source>
</evidence>
<evidence type="ECO:0000256" key="7">
    <source>
        <dbReference type="ARBA" id="ARBA00022759"/>
    </source>
</evidence>
<dbReference type="GO" id="GO:0016740">
    <property type="term" value="F:transferase activity"/>
    <property type="evidence" value="ECO:0007669"/>
    <property type="project" value="UniProtKB-KW"/>
</dbReference>
<dbReference type="PANTHER" id="PTHR36528">
    <property type="entry name" value="CRISPR SYSTEM SINGLE-STRAND-SPECIFIC DEOXYRIBONUCLEASE CAS10/CSM1 (SUBTYPE III-A)"/>
    <property type="match status" value="1"/>
</dbReference>
<dbReference type="CDD" id="cd09680">
    <property type="entry name" value="Cas10_III"/>
    <property type="match status" value="1"/>
</dbReference>
<dbReference type="InterPro" id="IPR043128">
    <property type="entry name" value="Rev_trsase/Diguanyl_cyclase"/>
</dbReference>
<dbReference type="Pfam" id="PF20824">
    <property type="entry name" value="Cmr2_hel_dom2"/>
    <property type="match status" value="1"/>
</dbReference>
<dbReference type="HOGENOM" id="CLU_017487_0_0_2"/>
<dbReference type="RefSeq" id="WP_013799472.1">
    <property type="nucleotide sequence ID" value="NC_015562.1"/>
</dbReference>
<dbReference type="KEGG" id="mig:Metig_1340"/>
<dbReference type="InterPro" id="IPR052117">
    <property type="entry name" value="Cas10/Csm1_subtype-III-A"/>
</dbReference>
<keyword evidence="9" id="KW-0269">Exonuclease</keyword>
<dbReference type="Pfam" id="PF22335">
    <property type="entry name" value="Cas10-Cmr2_palm2"/>
    <property type="match status" value="1"/>
</dbReference>
<sequence length="835" mass="97300">MEKLGEIIALGGLLHDIGKVAQRISGGKHSSIGAEFLRDLANKTKIKEYEILALFSEFHHKGDMVNEKGEIKEELKEKIKKVAEEFKISERELINALWLVYESDNISSSEREEASKLNIRNPLKSIFTSIDIGKGSVESKYYPLMPLEFKREFPSPQKNIEEKKIKEDYIDLKNNIYDDLKKLKKISIDRILVILEHYLTFVPAMTSKENDISLYDHLRMTSAIALALYHYHKNDFNMDPKDFINKLNNDEMKFLLIEADFSGIQDFIYTINIRGALKYLRARSTYLDLLSWDIVMEIIERLNLTRANVIYNGGGNFIILAQNTEEAKSKLKEIRKEVCKWLYDKFEGSLYLAMEWIEITPKELKDFKNGELWKELKAKVDERKNKRFVDIINEISLIDRDGFEKKKECDVCKKQVKEGELEYIEDKDIHVCKMCKYLWNLGDRLPKVQGFLRMKGKIDDTDIKYPSIKCPFSTFYAIESLESITNKFINKFRGIVFLKNSFDIFAVPENFEILPYIVADYAKIADETKHIISFDKLAEYSIGAKKIGVLRADVDNLGLIFAKGLKNTSPSRLATLSRFLDYFFKGYLNQIIQGKFQNAIEDVPMLRVEEELKPNNEKANIVVVYAGGDDLFIVGSWNEVFTLTFKIRELFKKYVGENPNITLSAGIGFFDEKYPLARMAEVTKERLEKAKDEGKNRVMLLERFEIDFPEFAETHKVSYGWDHYKDLWKKYAESIYKINKEKKEIELIELKETNGKGKKLSKSLIWKIIQAQELYARNPKSIRWAYILAYYLGRHGAEKIFKDLLTIDISKARNKPQEIYFVDGVLKVLLFAIRR</sequence>
<dbReference type="InterPro" id="IPR048693">
    <property type="entry name" value="Cmr2-like_C"/>
</dbReference>
<keyword evidence="11" id="KW-0051">Antiviral defense</keyword>
<keyword evidence="6" id="KW-0547">Nucleotide-binding</keyword>
<gene>
    <name evidence="15" type="ordered locus">Metig_1340</name>
</gene>
<feature type="domain" description="GGDEF" evidence="14">
    <location>
        <begin position="545"/>
        <end position="703"/>
    </location>
</feature>
<dbReference type="GO" id="GO:0004519">
    <property type="term" value="F:endonuclease activity"/>
    <property type="evidence" value="ECO:0007669"/>
    <property type="project" value="UniProtKB-KW"/>
</dbReference>
<evidence type="ECO:0000256" key="10">
    <source>
        <dbReference type="ARBA" id="ARBA00022840"/>
    </source>
</evidence>
<keyword evidence="16" id="KW-1185">Reference proteome</keyword>
<keyword evidence="8" id="KW-0378">Hydrolase</keyword>
<comment type="similarity">
    <text evidence="2">Belongs to the CRISPR-associated Cas10/Csm1 family.</text>
</comment>
<dbReference type="STRING" id="880724.Metig_1340"/>
<dbReference type="OrthoDB" id="57429at2157"/>
<evidence type="ECO:0000256" key="2">
    <source>
        <dbReference type="ARBA" id="ARBA00005700"/>
    </source>
</evidence>
<proteinExistence type="inferred from homology"/>
<keyword evidence="10" id="KW-0067">ATP-binding</keyword>
<dbReference type="GO" id="GO:0051607">
    <property type="term" value="P:defense response to virus"/>
    <property type="evidence" value="ECO:0007669"/>
    <property type="project" value="UniProtKB-KW"/>
</dbReference>
<dbReference type="PROSITE" id="PS50887">
    <property type="entry name" value="GGDEF"/>
    <property type="match status" value="1"/>
</dbReference>
<dbReference type="InterPro" id="IPR000160">
    <property type="entry name" value="GGDEF_dom"/>
</dbReference>
<evidence type="ECO:0000256" key="9">
    <source>
        <dbReference type="ARBA" id="ARBA00022839"/>
    </source>
</evidence>
<reference evidence="15 16" key="1">
    <citation type="submission" date="2011-05" db="EMBL/GenBank/DDBJ databases">
        <title>Complete sequence of Methanotorris igneus Kol 5.</title>
        <authorList>
            <consortium name="US DOE Joint Genome Institute"/>
            <person name="Lucas S."/>
            <person name="Han J."/>
            <person name="Lapidus A."/>
            <person name="Cheng J.-F."/>
            <person name="Goodwin L."/>
            <person name="Pitluck S."/>
            <person name="Peters L."/>
            <person name="Mikhailova N."/>
            <person name="Chertkov O."/>
            <person name="Han C."/>
            <person name="Tapia R."/>
            <person name="Land M."/>
            <person name="Hauser L."/>
            <person name="Kyrpides N."/>
            <person name="Ivanova N."/>
            <person name="Pagani I."/>
            <person name="Sieprawska-Lupa M."/>
            <person name="Whitman W."/>
            <person name="Woyke T."/>
        </authorList>
    </citation>
    <scope>NUCLEOTIDE SEQUENCE [LARGE SCALE GENOMIC DNA]</scope>
    <source>
        <strain evidence="16">DSM 5666 / JCM 11834 / Kol 5</strain>
    </source>
</reference>
<evidence type="ECO:0000256" key="6">
    <source>
        <dbReference type="ARBA" id="ARBA00022741"/>
    </source>
</evidence>
<evidence type="ECO:0000313" key="15">
    <source>
        <dbReference type="EMBL" id="AEF96875.1"/>
    </source>
</evidence>
<dbReference type="AlphaFoldDB" id="F6BES8"/>
<evidence type="ECO:0000256" key="8">
    <source>
        <dbReference type="ARBA" id="ARBA00022801"/>
    </source>
</evidence>
<name>F6BES8_METIK</name>
<accession>F6BES8</accession>
<evidence type="ECO:0000256" key="12">
    <source>
        <dbReference type="ARBA" id="ARBA00032922"/>
    </source>
</evidence>
<dbReference type="SUPFAM" id="SSF109604">
    <property type="entry name" value="HD-domain/PDEase-like"/>
    <property type="match status" value="1"/>
</dbReference>
<dbReference type="Proteomes" id="UP000009227">
    <property type="component" value="Chromosome"/>
</dbReference>
<dbReference type="Pfam" id="PF01966">
    <property type="entry name" value="HD"/>
    <property type="match status" value="1"/>
</dbReference>
<evidence type="ECO:0000259" key="14">
    <source>
        <dbReference type="PROSITE" id="PS50887"/>
    </source>
</evidence>
<evidence type="ECO:0000256" key="4">
    <source>
        <dbReference type="ARBA" id="ARBA00022679"/>
    </source>
</evidence>
<dbReference type="GO" id="GO:0004527">
    <property type="term" value="F:exonuclease activity"/>
    <property type="evidence" value="ECO:0007669"/>
    <property type="project" value="UniProtKB-KW"/>
</dbReference>
<evidence type="ECO:0000256" key="5">
    <source>
        <dbReference type="ARBA" id="ARBA00022722"/>
    </source>
</evidence>
<keyword evidence="5" id="KW-0540">Nuclease</keyword>
<dbReference type="InterPro" id="IPR006674">
    <property type="entry name" value="HD_domain"/>
</dbReference>
<dbReference type="GO" id="GO:0005524">
    <property type="term" value="F:ATP binding"/>
    <property type="evidence" value="ECO:0007669"/>
    <property type="project" value="UniProtKB-KW"/>
</dbReference>
<feature type="coiled-coil region" evidence="13">
    <location>
        <begin position="65"/>
        <end position="92"/>
    </location>
</feature>
<dbReference type="GeneID" id="10644203"/>
<organism evidence="16">
    <name type="scientific">Methanotorris igneus (strain DSM 5666 / JCM 11834 / Kol 5)</name>
    <dbReference type="NCBI Taxonomy" id="880724"/>
    <lineage>
        <taxon>Archaea</taxon>
        <taxon>Methanobacteriati</taxon>
        <taxon>Methanobacteriota</taxon>
        <taxon>Methanomada group</taxon>
        <taxon>Methanococci</taxon>
        <taxon>Methanococcales</taxon>
        <taxon>Methanocaldococcaceae</taxon>
        <taxon>Methanotorris</taxon>
    </lineage>
</organism>
<keyword evidence="4" id="KW-0808">Transferase</keyword>
<dbReference type="EMBL" id="CP002737">
    <property type="protein sequence ID" value="AEF96875.1"/>
    <property type="molecule type" value="Genomic_DNA"/>
</dbReference>
<dbReference type="Pfam" id="PF18211">
    <property type="entry name" value="Csm1_B"/>
    <property type="match status" value="1"/>
</dbReference>
<protein>
    <recommendedName>
        <fullName evidence="3">CRISPR system single-strand-specific deoxyribonuclease Cas10/Csm1 (subtype III-A)</fullName>
    </recommendedName>
    <alternativeName>
        <fullName evidence="12">Cyclic oligoadenylate synthase</fullName>
    </alternativeName>
</protein>
<dbReference type="InterPro" id="IPR054767">
    <property type="entry name" value="Cas10-Cmr2_palm2"/>
</dbReference>
<dbReference type="InterPro" id="IPR041062">
    <property type="entry name" value="Csm1_B"/>
</dbReference>
<dbReference type="NCBIfam" id="TIGR02578">
    <property type="entry name" value="cas_TM1811_Csm1"/>
    <property type="match status" value="1"/>
</dbReference>
<dbReference type="PANTHER" id="PTHR36528:SF1">
    <property type="entry name" value="CRISPR SYSTEM SINGLE-STRAND-SPECIFIC DEOXYRIBONUCLEASE CAS10_CSM1 (SUBTYPE III-A)"/>
    <property type="match status" value="1"/>
</dbReference>
<evidence type="ECO:0000256" key="3">
    <source>
        <dbReference type="ARBA" id="ARBA00014333"/>
    </source>
</evidence>
<dbReference type="InterPro" id="IPR013408">
    <property type="entry name" value="Cas10/Csm1"/>
</dbReference>
<keyword evidence="7" id="KW-0255">Endonuclease</keyword>
<evidence type="ECO:0000256" key="11">
    <source>
        <dbReference type="ARBA" id="ARBA00023118"/>
    </source>
</evidence>
<evidence type="ECO:0000313" key="16">
    <source>
        <dbReference type="Proteomes" id="UP000009227"/>
    </source>
</evidence>
<dbReference type="Gene3D" id="1.10.3210.10">
    <property type="entry name" value="Hypothetical protein af1432"/>
    <property type="match status" value="1"/>
</dbReference>
<comment type="cofactor">
    <cofactor evidence="1">
        <name>a divalent metal cation</name>
        <dbReference type="ChEBI" id="CHEBI:60240"/>
    </cofactor>
</comment>